<dbReference type="GeneID" id="100122588"/>
<protein>
    <recommendedName>
        <fullName evidence="15">G-protein coupled receptors family 1 profile domain-containing protein</fullName>
    </recommendedName>
</protein>
<keyword evidence="7 14" id="KW-0472">Membrane</keyword>
<dbReference type="AlphaFoldDB" id="A0A7M7GB70"/>
<keyword evidence="4 12" id="KW-0812">Transmembrane</keyword>
<evidence type="ECO:0000256" key="14">
    <source>
        <dbReference type="SAM" id="Phobius"/>
    </source>
</evidence>
<evidence type="ECO:0000259" key="15">
    <source>
        <dbReference type="PROSITE" id="PS50262"/>
    </source>
</evidence>
<keyword evidence="10" id="KW-0325">Glycoprotein</keyword>
<evidence type="ECO:0000256" key="11">
    <source>
        <dbReference type="ARBA" id="ARBA00023224"/>
    </source>
</evidence>
<dbReference type="PROSITE" id="PS00237">
    <property type="entry name" value="G_PROTEIN_RECEP_F1_1"/>
    <property type="match status" value="1"/>
</dbReference>
<feature type="transmembrane region" description="Helical" evidence="14">
    <location>
        <begin position="314"/>
        <end position="336"/>
    </location>
</feature>
<dbReference type="InParanoid" id="A0A7M7GB70"/>
<evidence type="ECO:0000256" key="6">
    <source>
        <dbReference type="ARBA" id="ARBA00023040"/>
    </source>
</evidence>
<dbReference type="PANTHER" id="PTHR24243">
    <property type="entry name" value="G-PROTEIN COUPLED RECEPTOR"/>
    <property type="match status" value="1"/>
</dbReference>
<organism evidence="16 17">
    <name type="scientific">Nasonia vitripennis</name>
    <name type="common">Parasitic wasp</name>
    <dbReference type="NCBI Taxonomy" id="7425"/>
    <lineage>
        <taxon>Eukaryota</taxon>
        <taxon>Metazoa</taxon>
        <taxon>Ecdysozoa</taxon>
        <taxon>Arthropoda</taxon>
        <taxon>Hexapoda</taxon>
        <taxon>Insecta</taxon>
        <taxon>Pterygota</taxon>
        <taxon>Neoptera</taxon>
        <taxon>Endopterygota</taxon>
        <taxon>Hymenoptera</taxon>
        <taxon>Apocrita</taxon>
        <taxon>Proctotrupomorpha</taxon>
        <taxon>Chalcidoidea</taxon>
        <taxon>Pteromalidae</taxon>
        <taxon>Pteromalinae</taxon>
        <taxon>Nasonia</taxon>
    </lineage>
</organism>
<dbReference type="Pfam" id="PF00001">
    <property type="entry name" value="7tm_1"/>
    <property type="match status" value="1"/>
</dbReference>
<evidence type="ECO:0000256" key="5">
    <source>
        <dbReference type="ARBA" id="ARBA00022989"/>
    </source>
</evidence>
<dbReference type="PANTHER" id="PTHR24243:SF208">
    <property type="entry name" value="PYROKININ-1 RECEPTOR"/>
    <property type="match status" value="1"/>
</dbReference>
<keyword evidence="17" id="KW-1185">Reference proteome</keyword>
<dbReference type="SMR" id="A0A7M7GB70"/>
<evidence type="ECO:0000256" key="2">
    <source>
        <dbReference type="ARBA" id="ARBA00010663"/>
    </source>
</evidence>
<feature type="transmembrane region" description="Helical" evidence="14">
    <location>
        <begin position="204"/>
        <end position="226"/>
    </location>
</feature>
<dbReference type="GO" id="GO:0001607">
    <property type="term" value="F:neuromedin U receptor activity"/>
    <property type="evidence" value="ECO:0007669"/>
    <property type="project" value="InterPro"/>
</dbReference>
<dbReference type="Gene3D" id="1.20.1070.10">
    <property type="entry name" value="Rhodopsin 7-helix transmembrane proteins"/>
    <property type="match status" value="1"/>
</dbReference>
<dbReference type="PRINTS" id="PR01565">
    <property type="entry name" value="NEUROMEDINUR"/>
</dbReference>
<dbReference type="GO" id="GO:0005886">
    <property type="term" value="C:plasma membrane"/>
    <property type="evidence" value="ECO:0007669"/>
    <property type="project" value="UniProtKB-SubCell"/>
</dbReference>
<dbReference type="SMART" id="SM01381">
    <property type="entry name" value="7TM_GPCR_Srsx"/>
    <property type="match status" value="1"/>
</dbReference>
<comment type="subcellular location">
    <subcellularLocation>
        <location evidence="1">Cell membrane</location>
        <topology evidence="1">Multi-pass membrane protein</topology>
    </subcellularLocation>
</comment>
<dbReference type="InterPro" id="IPR000276">
    <property type="entry name" value="GPCR_Rhodpsn"/>
</dbReference>
<evidence type="ECO:0000256" key="7">
    <source>
        <dbReference type="ARBA" id="ARBA00023136"/>
    </source>
</evidence>
<feature type="transmembrane region" description="Helical" evidence="14">
    <location>
        <begin position="75"/>
        <end position="94"/>
    </location>
</feature>
<evidence type="ECO:0000256" key="12">
    <source>
        <dbReference type="RuleBase" id="RU000688"/>
    </source>
</evidence>
<dbReference type="RefSeq" id="XP_001606201.2">
    <property type="nucleotide sequence ID" value="XM_001606151.6"/>
</dbReference>
<dbReference type="SUPFAM" id="SSF81321">
    <property type="entry name" value="Family A G protein-coupled receptor-like"/>
    <property type="match status" value="1"/>
</dbReference>
<dbReference type="InterPro" id="IPR005390">
    <property type="entry name" value="NeuromedU_rcpt"/>
</dbReference>
<keyword evidence="5 14" id="KW-1133">Transmembrane helix</keyword>
<evidence type="ECO:0000313" key="16">
    <source>
        <dbReference type="EnsemblMetazoa" id="XP_001606201"/>
    </source>
</evidence>
<evidence type="ECO:0000256" key="13">
    <source>
        <dbReference type="SAM" id="MobiDB-lite"/>
    </source>
</evidence>
<evidence type="ECO:0000256" key="9">
    <source>
        <dbReference type="ARBA" id="ARBA00023170"/>
    </source>
</evidence>
<dbReference type="EnsemblMetazoa" id="XM_001606151">
    <property type="protein sequence ID" value="XP_001606201"/>
    <property type="gene ID" value="LOC100122588"/>
</dbReference>
<evidence type="ECO:0000256" key="4">
    <source>
        <dbReference type="ARBA" id="ARBA00022692"/>
    </source>
</evidence>
<comment type="similarity">
    <text evidence="2 12">Belongs to the G-protein coupled receptor 1 family.</text>
</comment>
<feature type="domain" description="G-protein coupled receptors family 1 profile" evidence="15">
    <location>
        <begin position="55"/>
        <end position="337"/>
    </location>
</feature>
<keyword evidence="9 12" id="KW-0675">Receptor</keyword>
<dbReference type="OrthoDB" id="5950040at2759"/>
<feature type="transmembrane region" description="Helical" evidence="14">
    <location>
        <begin position="270"/>
        <end position="288"/>
    </location>
</feature>
<keyword evidence="3" id="KW-1003">Cell membrane</keyword>
<accession>A0A7M7GB70</accession>
<dbReference type="KEGG" id="nvi:100122588"/>
<name>A0A7M7GB70_NASVI</name>
<evidence type="ECO:0000256" key="8">
    <source>
        <dbReference type="ARBA" id="ARBA00023157"/>
    </source>
</evidence>
<feature type="transmembrane region" description="Helical" evidence="14">
    <location>
        <begin position="35"/>
        <end position="63"/>
    </location>
</feature>
<keyword evidence="11 12" id="KW-0807">Transducer</keyword>
<keyword evidence="8" id="KW-1015">Disulfide bond</keyword>
<feature type="compositionally biased region" description="Polar residues" evidence="13">
    <location>
        <begin position="380"/>
        <end position="406"/>
    </location>
</feature>
<reference evidence="16" key="1">
    <citation type="submission" date="2021-01" db="UniProtKB">
        <authorList>
            <consortium name="EnsemblMetazoa"/>
        </authorList>
    </citation>
    <scope>IDENTIFICATION</scope>
</reference>
<dbReference type="PRINTS" id="PR00237">
    <property type="entry name" value="GPCRRHODOPSN"/>
</dbReference>
<keyword evidence="6 12" id="KW-0297">G-protein coupled receptor</keyword>
<evidence type="ECO:0000313" key="17">
    <source>
        <dbReference type="Proteomes" id="UP000002358"/>
    </source>
</evidence>
<feature type="compositionally biased region" description="Low complexity" evidence="13">
    <location>
        <begin position="370"/>
        <end position="379"/>
    </location>
</feature>
<feature type="transmembrane region" description="Helical" evidence="14">
    <location>
        <begin position="159"/>
        <end position="184"/>
    </location>
</feature>
<sequence length="603" mass="68072">MEEPFGNSSNSSNFVGEEYLVDPLKATFGPVRDQLYVVIPISIIYASIFVTGTVGNISTCIVIARNKSMHTATNYYLFSLAVSDLLLLIFGLPSEIYQVWYKYPYVFGEAFCILRGLAAETSTNASVLTITAFTAERYVAICHPFLSQTMSKLSRAVKLILFIWLVALVCAVPQALQFGIVSYGTPEALMCQYKRQILQFSFELSTFLFFIIPMTLIMVLYILIGLKLKKSTLMKRNCRQHHRRSESTRVKVGSSRMDRHCRHSRSTRRVLKMLVAVVIAFFICWAPFHMQRLIAIYGKKNVYTLDRHYWMEQIYLILTYVSGVLYYVSTTINPILYNIMSNKFREAFMETLARSCRMSRFVMPRERRSYSSLSRSQQRNPATCPSRTTAVSGGTALAQDSTDCSGNSFREEHQDLRAGANIAEYSSSETPPPLPPLIYGSSKQSSRKSVITIEIGASDTSLSIMSVGNAPGQPRGSGNAGMGSHFVELNRQTGRNHSIGKELPSPGYDRCIRMTGSPARPLQQSSVVNCRSKPSQTANSKKKWWRLLDWLPGLKSIRTSRALTRPNQDNIIAELDQRLPKQPDDYFMQLHTFKAKDESCRPV</sequence>
<evidence type="ECO:0000256" key="1">
    <source>
        <dbReference type="ARBA" id="ARBA00004651"/>
    </source>
</evidence>
<dbReference type="Proteomes" id="UP000002358">
    <property type="component" value="Chromosome 3"/>
</dbReference>
<dbReference type="InterPro" id="IPR017452">
    <property type="entry name" value="GPCR_Rhodpsn_7TM"/>
</dbReference>
<dbReference type="FunCoup" id="A0A7M7GB70">
    <property type="interactions" value="61"/>
</dbReference>
<evidence type="ECO:0000256" key="3">
    <source>
        <dbReference type="ARBA" id="ARBA00022475"/>
    </source>
</evidence>
<evidence type="ECO:0000256" key="10">
    <source>
        <dbReference type="ARBA" id="ARBA00023180"/>
    </source>
</evidence>
<dbReference type="PROSITE" id="PS50262">
    <property type="entry name" value="G_PROTEIN_RECEP_F1_2"/>
    <property type="match status" value="1"/>
</dbReference>
<feature type="region of interest" description="Disordered" evidence="13">
    <location>
        <begin position="369"/>
        <end position="406"/>
    </location>
</feature>
<proteinExistence type="inferred from homology"/>
<dbReference type="CDD" id="cd15134">
    <property type="entry name" value="7tmA_capaR"/>
    <property type="match status" value="1"/>
</dbReference>